<gene>
    <name evidence="3" type="ORF">TrVE_jg5866</name>
</gene>
<dbReference type="Gene3D" id="3.40.525.10">
    <property type="entry name" value="CRAL-TRIO lipid binding domain"/>
    <property type="match status" value="1"/>
</dbReference>
<feature type="chain" id="PRO_5040940420" description="CRAL-TRIO domain-containing protein" evidence="1">
    <location>
        <begin position="31"/>
        <end position="314"/>
    </location>
</feature>
<dbReference type="Pfam" id="PF00650">
    <property type="entry name" value="CRAL_TRIO"/>
    <property type="match status" value="1"/>
</dbReference>
<dbReference type="PROSITE" id="PS50191">
    <property type="entry name" value="CRAL_TRIO"/>
    <property type="match status" value="1"/>
</dbReference>
<protein>
    <recommendedName>
        <fullName evidence="2">CRAL-TRIO domain-containing protein</fullName>
    </recommendedName>
</protein>
<reference evidence="4" key="1">
    <citation type="journal article" date="2023" name="Commun. Biol.">
        <title>Genome analysis of Parmales, the sister group of diatoms, reveals the evolutionary specialization of diatoms from phago-mixotrophs to photoautotrophs.</title>
        <authorList>
            <person name="Ban H."/>
            <person name="Sato S."/>
            <person name="Yoshikawa S."/>
            <person name="Yamada K."/>
            <person name="Nakamura Y."/>
            <person name="Ichinomiya M."/>
            <person name="Sato N."/>
            <person name="Blanc-Mathieu R."/>
            <person name="Endo H."/>
            <person name="Kuwata A."/>
            <person name="Ogata H."/>
        </authorList>
    </citation>
    <scope>NUCLEOTIDE SEQUENCE [LARGE SCALE GENOMIC DNA]</scope>
    <source>
        <strain evidence="4">NIES 3699</strain>
    </source>
</reference>
<evidence type="ECO:0000256" key="1">
    <source>
        <dbReference type="SAM" id="SignalP"/>
    </source>
</evidence>
<comment type="caution">
    <text evidence="3">The sequence shown here is derived from an EMBL/GenBank/DDBJ whole genome shotgun (WGS) entry which is preliminary data.</text>
</comment>
<proteinExistence type="predicted"/>
<feature type="signal peptide" evidence="1">
    <location>
        <begin position="1"/>
        <end position="30"/>
    </location>
</feature>
<keyword evidence="4" id="KW-1185">Reference proteome</keyword>
<dbReference type="EMBL" id="BRXX01000423">
    <property type="protein sequence ID" value="GMI10916.1"/>
    <property type="molecule type" value="Genomic_DNA"/>
</dbReference>
<dbReference type="InterPro" id="IPR001251">
    <property type="entry name" value="CRAL-TRIO_dom"/>
</dbReference>
<keyword evidence="1" id="KW-0732">Signal</keyword>
<evidence type="ECO:0000313" key="4">
    <source>
        <dbReference type="Proteomes" id="UP001165160"/>
    </source>
</evidence>
<sequence>MRSILRPIPLQLSLLLLSIIVALSPLHVKCYAPVPQLLQIHRSTIEQLKLDPRTSPLPSDPPLPYPDMFYLRHILEYDEGLEEEDEGAINLLSGIQQTLAWRRGPGVDICTSASDAISLALSSGVWDNDPVLSAAPHSTQISPYLKSSIITTPSSTSDLIYCIRAGSIDDVSLMSAVPVESLINFFLYAKEVNCQIADSLSLKTGRFTRVITANDLSGVNIFGDASFRKALSEASTTSSKIYPQINGPTLLLNLPRVLSALVKLFKPIFPKKVQEKLKFKQGPLKGVEDLREISREGEKRDVFLKQIRELVEDS</sequence>
<organism evidence="3 4">
    <name type="scientific">Triparma verrucosa</name>
    <dbReference type="NCBI Taxonomy" id="1606542"/>
    <lineage>
        <taxon>Eukaryota</taxon>
        <taxon>Sar</taxon>
        <taxon>Stramenopiles</taxon>
        <taxon>Ochrophyta</taxon>
        <taxon>Bolidophyceae</taxon>
        <taxon>Parmales</taxon>
        <taxon>Triparmaceae</taxon>
        <taxon>Triparma</taxon>
    </lineage>
</organism>
<evidence type="ECO:0000259" key="2">
    <source>
        <dbReference type="PROSITE" id="PS50191"/>
    </source>
</evidence>
<dbReference type="AlphaFoldDB" id="A0A9W7FF14"/>
<name>A0A9W7FF14_9STRA</name>
<feature type="domain" description="CRAL-TRIO" evidence="2">
    <location>
        <begin position="137"/>
        <end position="314"/>
    </location>
</feature>
<dbReference type="InterPro" id="IPR036865">
    <property type="entry name" value="CRAL-TRIO_dom_sf"/>
</dbReference>
<evidence type="ECO:0000313" key="3">
    <source>
        <dbReference type="EMBL" id="GMI10916.1"/>
    </source>
</evidence>
<accession>A0A9W7FF14</accession>
<dbReference type="Proteomes" id="UP001165160">
    <property type="component" value="Unassembled WGS sequence"/>
</dbReference>
<dbReference type="SUPFAM" id="SSF52087">
    <property type="entry name" value="CRAL/TRIO domain"/>
    <property type="match status" value="1"/>
</dbReference>